<evidence type="ECO:0000256" key="3">
    <source>
        <dbReference type="ARBA" id="ARBA00022692"/>
    </source>
</evidence>
<feature type="transmembrane region" description="Helical" evidence="7">
    <location>
        <begin position="91"/>
        <end position="115"/>
    </location>
</feature>
<dbReference type="Pfam" id="PF03600">
    <property type="entry name" value="CitMHS"/>
    <property type="match status" value="1"/>
</dbReference>
<feature type="transmembrane region" description="Helical" evidence="7">
    <location>
        <begin position="455"/>
        <end position="482"/>
    </location>
</feature>
<dbReference type="InterPro" id="IPR051679">
    <property type="entry name" value="DASS-Related_Transporters"/>
</dbReference>
<accession>A0A4Q7PIR8</accession>
<evidence type="ECO:0000256" key="4">
    <source>
        <dbReference type="ARBA" id="ARBA00022737"/>
    </source>
</evidence>
<keyword evidence="6 7" id="KW-0472">Membrane</keyword>
<dbReference type="PANTHER" id="PTHR43652:SF2">
    <property type="entry name" value="BASIC AMINO ACID ANTIPORTER YFCC-RELATED"/>
    <property type="match status" value="1"/>
</dbReference>
<dbReference type="InterPro" id="IPR006037">
    <property type="entry name" value="RCK_C"/>
</dbReference>
<dbReference type="PROSITE" id="PS51202">
    <property type="entry name" value="RCK_C"/>
    <property type="match status" value="2"/>
</dbReference>
<feature type="transmembrane region" description="Helical" evidence="7">
    <location>
        <begin position="5"/>
        <end position="22"/>
    </location>
</feature>
<evidence type="ECO:0000313" key="10">
    <source>
        <dbReference type="Proteomes" id="UP000292262"/>
    </source>
</evidence>
<feature type="transmembrane region" description="Helical" evidence="7">
    <location>
        <begin position="173"/>
        <end position="195"/>
    </location>
</feature>
<feature type="transmembrane region" description="Helical" evidence="7">
    <location>
        <begin position="529"/>
        <end position="550"/>
    </location>
</feature>
<keyword evidence="2" id="KW-0813">Transport</keyword>
<dbReference type="GO" id="GO:0005886">
    <property type="term" value="C:plasma membrane"/>
    <property type="evidence" value="ECO:0007669"/>
    <property type="project" value="TreeGrafter"/>
</dbReference>
<protein>
    <submittedName>
        <fullName evidence="9">Di/tricarboxylate transporter</fullName>
    </submittedName>
</protein>
<feature type="transmembrane region" description="Helical" evidence="7">
    <location>
        <begin position="571"/>
        <end position="594"/>
    </location>
</feature>
<dbReference type="InterPro" id="IPR036721">
    <property type="entry name" value="RCK_C_sf"/>
</dbReference>
<keyword evidence="4" id="KW-0677">Repeat</keyword>
<evidence type="ECO:0000313" key="9">
    <source>
        <dbReference type="EMBL" id="RZT00158.1"/>
    </source>
</evidence>
<comment type="caution">
    <text evidence="9">The sequence shown here is derived from an EMBL/GenBank/DDBJ whole genome shotgun (WGS) entry which is preliminary data.</text>
</comment>
<comment type="subcellular location">
    <subcellularLocation>
        <location evidence="1">Membrane</location>
        <topology evidence="1">Multi-pass membrane protein</topology>
    </subcellularLocation>
</comment>
<keyword evidence="5 7" id="KW-1133">Transmembrane helix</keyword>
<dbReference type="Proteomes" id="UP000292262">
    <property type="component" value="Unassembled WGS sequence"/>
</dbReference>
<dbReference type="EMBL" id="SGXE01000001">
    <property type="protein sequence ID" value="RZT00158.1"/>
    <property type="molecule type" value="Genomic_DNA"/>
</dbReference>
<name>A0A4Q7PIR8_9FLAO</name>
<dbReference type="AlphaFoldDB" id="A0A4Q7PIR8"/>
<dbReference type="OrthoDB" id="9765532at2"/>
<evidence type="ECO:0000256" key="6">
    <source>
        <dbReference type="ARBA" id="ARBA00023136"/>
    </source>
</evidence>
<feature type="domain" description="RCK C-terminal" evidence="8">
    <location>
        <begin position="249"/>
        <end position="292"/>
    </location>
</feature>
<organism evidence="9 10">
    <name type="scientific">Aquimarina brevivitae</name>
    <dbReference type="NCBI Taxonomy" id="323412"/>
    <lineage>
        <taxon>Bacteria</taxon>
        <taxon>Pseudomonadati</taxon>
        <taxon>Bacteroidota</taxon>
        <taxon>Flavobacteriia</taxon>
        <taxon>Flavobacteriales</taxon>
        <taxon>Flavobacteriaceae</taxon>
        <taxon>Aquimarina</taxon>
    </lineage>
</organism>
<dbReference type="InterPro" id="IPR004680">
    <property type="entry name" value="Cit_transptr-like_dom"/>
</dbReference>
<dbReference type="GO" id="GO:0006813">
    <property type="term" value="P:potassium ion transport"/>
    <property type="evidence" value="ECO:0007669"/>
    <property type="project" value="InterPro"/>
</dbReference>
<evidence type="ECO:0000259" key="8">
    <source>
        <dbReference type="PROSITE" id="PS51202"/>
    </source>
</evidence>
<feature type="transmembrane region" description="Helical" evidence="7">
    <location>
        <begin position="489"/>
        <end position="509"/>
    </location>
</feature>
<feature type="transmembrane region" description="Helical" evidence="7">
    <location>
        <begin position="403"/>
        <end position="435"/>
    </location>
</feature>
<dbReference type="RefSeq" id="WP_130285952.1">
    <property type="nucleotide sequence ID" value="NZ_SGXE01000001.1"/>
</dbReference>
<feature type="transmembrane region" description="Helical" evidence="7">
    <location>
        <begin position="136"/>
        <end position="161"/>
    </location>
</feature>
<proteinExistence type="predicted"/>
<evidence type="ECO:0000256" key="2">
    <source>
        <dbReference type="ARBA" id="ARBA00022448"/>
    </source>
</evidence>
<dbReference type="Pfam" id="PF02080">
    <property type="entry name" value="TrkA_C"/>
    <property type="match status" value="1"/>
</dbReference>
<sequence length="596" mass="65091">MGIDAYITLGVMLVATILFITEKVSVDVISLGMIVVLVLSGVITTQQGLKGFANEAVLTVMAMFVLSAAIINTNIIERIGPSITRFLKLNYAISISGLAALVGTMSAFVNNTPVVATFIPVLSKSAKKSGLSASRFLIPLSFVAMFGGMCTLIGTSTNLLVSGISAENGFGEFSMFLLAPLGVIFAIVGVVYLILFGKKLIPEREELTEDENRNKIDNFLTEIRYTVKTNEAVPTIENVFNHENNYLEILRVKRGIHETETPKEDFELEEGDVLLVRGDLQKIRQILKSDNLFIVDRFAEKKFPKEATKLIELILQSNSDILRKKIKDIEFNKRFNANILAIRQRGESKFEDLGNVMLKSGDVLLVQTDETGYNAIMEHQKMGSSPFLIFRETPMRKVKKKDLLLATLTILSVILTASLGIVSIGIAALAGIVFLAVTNVITMEDAYKNIDWQVIFLLAGALSLERAMAASGVSELIGYFLVDQVGEAYGPYVVVSVLYLLTSILTGVISNNAAAALFAPIGIAIAEGLHISATPLLVAIAFAGSASFFSPIGYQTNTMVYSAGNYQFKDFIRIGLPLNVLFWLLATVLIPVFYPF</sequence>
<feature type="domain" description="RCK C-terminal" evidence="8">
    <location>
        <begin position="298"/>
        <end position="382"/>
    </location>
</feature>
<evidence type="ECO:0000256" key="5">
    <source>
        <dbReference type="ARBA" id="ARBA00022989"/>
    </source>
</evidence>
<dbReference type="Gene3D" id="3.30.70.1450">
    <property type="entry name" value="Regulator of K+ conductance, C-terminal domain"/>
    <property type="match status" value="2"/>
</dbReference>
<gene>
    <name evidence="9" type="ORF">EV197_1391</name>
</gene>
<reference evidence="9 10" key="1">
    <citation type="submission" date="2019-02" db="EMBL/GenBank/DDBJ databases">
        <title>Genomic Encyclopedia of Type Strains, Phase IV (KMG-IV): sequencing the most valuable type-strain genomes for metagenomic binning, comparative biology and taxonomic classification.</title>
        <authorList>
            <person name="Goeker M."/>
        </authorList>
    </citation>
    <scope>NUCLEOTIDE SEQUENCE [LARGE SCALE GENOMIC DNA]</scope>
    <source>
        <strain evidence="9 10">DSM 17196</strain>
    </source>
</reference>
<feature type="transmembrane region" description="Helical" evidence="7">
    <location>
        <begin position="28"/>
        <end position="45"/>
    </location>
</feature>
<keyword evidence="10" id="KW-1185">Reference proteome</keyword>
<evidence type="ECO:0000256" key="1">
    <source>
        <dbReference type="ARBA" id="ARBA00004141"/>
    </source>
</evidence>
<dbReference type="GO" id="GO:0008324">
    <property type="term" value="F:monoatomic cation transmembrane transporter activity"/>
    <property type="evidence" value="ECO:0007669"/>
    <property type="project" value="InterPro"/>
</dbReference>
<dbReference type="SUPFAM" id="SSF116726">
    <property type="entry name" value="TrkA C-terminal domain-like"/>
    <property type="match status" value="2"/>
</dbReference>
<evidence type="ECO:0000256" key="7">
    <source>
        <dbReference type="SAM" id="Phobius"/>
    </source>
</evidence>
<keyword evidence="3 7" id="KW-0812">Transmembrane</keyword>
<feature type="transmembrane region" description="Helical" evidence="7">
    <location>
        <begin position="52"/>
        <end position="71"/>
    </location>
</feature>
<dbReference type="PANTHER" id="PTHR43652">
    <property type="entry name" value="BASIC AMINO ACID ANTIPORTER YFCC-RELATED"/>
    <property type="match status" value="1"/>
</dbReference>